<sequence>MTSSASPELPYTEAWLQKPEPHTIKFYTRTYSCQQPKAVLVFIHGFAEHVGRYDHIHPRFPKHGIALFTFDQRGFGRTALDEKERSKDSSWGKTSWDDQMQDISWALKHAQETFPGIPLFLMGHSMGGGEVLGYTTVSGDKSLATSLAGVIASSPLIEQAKPAPKLLRWIGGKASILSPYTVIPADLNPDDLSRSKEANDAYMKDPLIKQSGTLRGISDMLTKGEELLKKQAYKHWPPGVPALFIHGTGDRVTSYTASQTFYDNLSIKDKKIRLFDGGYHELVNDPGDVPDEVVKEIFSFIDSHLQSPEVGAKM</sequence>
<evidence type="ECO:0000259" key="1">
    <source>
        <dbReference type="Pfam" id="PF12146"/>
    </source>
</evidence>
<accession>A0ABR3AF79</accession>
<dbReference type="InterPro" id="IPR029058">
    <property type="entry name" value="AB_hydrolase_fold"/>
</dbReference>
<name>A0ABR3AF79_9AGAR</name>
<dbReference type="Pfam" id="PF12146">
    <property type="entry name" value="Hydrolase_4"/>
    <property type="match status" value="1"/>
</dbReference>
<reference evidence="2 3" key="1">
    <citation type="submission" date="2024-05" db="EMBL/GenBank/DDBJ databases">
        <title>A draft genome resource for the thread blight pathogen Marasmius tenuissimus strain MS-2.</title>
        <authorList>
            <person name="Yulfo-Soto G.E."/>
            <person name="Baruah I.K."/>
            <person name="Amoako-Attah I."/>
            <person name="Bukari Y."/>
            <person name="Meinhardt L.W."/>
            <person name="Bailey B.A."/>
            <person name="Cohen S.P."/>
        </authorList>
    </citation>
    <scope>NUCLEOTIDE SEQUENCE [LARGE SCALE GENOMIC DNA]</scope>
    <source>
        <strain evidence="2 3">MS-2</strain>
    </source>
</reference>
<protein>
    <recommendedName>
        <fullName evidence="1">Serine aminopeptidase S33 domain-containing protein</fullName>
    </recommendedName>
</protein>
<dbReference type="InterPro" id="IPR051044">
    <property type="entry name" value="MAG_DAG_Lipase"/>
</dbReference>
<dbReference type="PANTHER" id="PTHR11614">
    <property type="entry name" value="PHOSPHOLIPASE-RELATED"/>
    <property type="match status" value="1"/>
</dbReference>
<comment type="caution">
    <text evidence="2">The sequence shown here is derived from an EMBL/GenBank/DDBJ whole genome shotgun (WGS) entry which is preliminary data.</text>
</comment>
<dbReference type="SUPFAM" id="SSF53474">
    <property type="entry name" value="alpha/beta-Hydrolases"/>
    <property type="match status" value="1"/>
</dbReference>
<evidence type="ECO:0000313" key="3">
    <source>
        <dbReference type="Proteomes" id="UP001437256"/>
    </source>
</evidence>
<dbReference type="Proteomes" id="UP001437256">
    <property type="component" value="Unassembled WGS sequence"/>
</dbReference>
<proteinExistence type="predicted"/>
<evidence type="ECO:0000313" key="2">
    <source>
        <dbReference type="EMBL" id="KAL0072551.1"/>
    </source>
</evidence>
<feature type="domain" description="Serine aminopeptidase S33" evidence="1">
    <location>
        <begin position="34"/>
        <end position="286"/>
    </location>
</feature>
<dbReference type="EMBL" id="JBBXMP010000001">
    <property type="protein sequence ID" value="KAL0072551.1"/>
    <property type="molecule type" value="Genomic_DNA"/>
</dbReference>
<dbReference type="InterPro" id="IPR022742">
    <property type="entry name" value="Hydrolase_4"/>
</dbReference>
<keyword evidence="3" id="KW-1185">Reference proteome</keyword>
<gene>
    <name evidence="2" type="ORF">AAF712_000314</name>
</gene>
<organism evidence="2 3">
    <name type="scientific">Marasmius tenuissimus</name>
    <dbReference type="NCBI Taxonomy" id="585030"/>
    <lineage>
        <taxon>Eukaryota</taxon>
        <taxon>Fungi</taxon>
        <taxon>Dikarya</taxon>
        <taxon>Basidiomycota</taxon>
        <taxon>Agaricomycotina</taxon>
        <taxon>Agaricomycetes</taxon>
        <taxon>Agaricomycetidae</taxon>
        <taxon>Agaricales</taxon>
        <taxon>Marasmiineae</taxon>
        <taxon>Marasmiaceae</taxon>
        <taxon>Marasmius</taxon>
    </lineage>
</organism>
<dbReference type="Gene3D" id="3.40.50.1820">
    <property type="entry name" value="alpha/beta hydrolase"/>
    <property type="match status" value="1"/>
</dbReference>